<keyword evidence="6" id="KW-0342">GTP-binding</keyword>
<dbReference type="PANTHER" id="PTHR19136">
    <property type="entry name" value="MOLYBDENUM COFACTOR GUANYLYLTRANSFERASE"/>
    <property type="match status" value="1"/>
</dbReference>
<dbReference type="GO" id="GO:0046872">
    <property type="term" value="F:metal ion binding"/>
    <property type="evidence" value="ECO:0007669"/>
    <property type="project" value="UniProtKB-KW"/>
</dbReference>
<dbReference type="InterPro" id="IPR013482">
    <property type="entry name" value="Molybde_CF_guanTrfase"/>
</dbReference>
<keyword evidence="7" id="KW-0501">Molybdenum cofactor biosynthesis</keyword>
<keyword evidence="5" id="KW-0460">Magnesium</keyword>
<evidence type="ECO:0000256" key="4">
    <source>
        <dbReference type="ARBA" id="ARBA00022741"/>
    </source>
</evidence>
<comment type="caution">
    <text evidence="9">The sequence shown here is derived from an EMBL/GenBank/DDBJ whole genome shotgun (WGS) entry which is preliminary data.</text>
</comment>
<evidence type="ECO:0000256" key="2">
    <source>
        <dbReference type="ARBA" id="ARBA00022679"/>
    </source>
</evidence>
<keyword evidence="1" id="KW-0963">Cytoplasm</keyword>
<keyword evidence="4" id="KW-0547">Nucleotide-binding</keyword>
<evidence type="ECO:0000259" key="8">
    <source>
        <dbReference type="Pfam" id="PF12804"/>
    </source>
</evidence>
<dbReference type="SUPFAM" id="SSF53448">
    <property type="entry name" value="Nucleotide-diphospho-sugar transferases"/>
    <property type="match status" value="1"/>
</dbReference>
<evidence type="ECO:0000256" key="7">
    <source>
        <dbReference type="ARBA" id="ARBA00023150"/>
    </source>
</evidence>
<proteinExistence type="predicted"/>
<dbReference type="Gene3D" id="3.90.550.10">
    <property type="entry name" value="Spore Coat Polysaccharide Biosynthesis Protein SpsA, Chain A"/>
    <property type="match status" value="1"/>
</dbReference>
<dbReference type="PANTHER" id="PTHR19136:SF81">
    <property type="entry name" value="MOLYBDENUM COFACTOR GUANYLYLTRANSFERASE"/>
    <property type="match status" value="1"/>
</dbReference>
<protein>
    <recommendedName>
        <fullName evidence="8">MobA-like NTP transferase domain-containing protein</fullName>
    </recommendedName>
</protein>
<dbReference type="Proteomes" id="UP000240322">
    <property type="component" value="Unassembled WGS sequence"/>
</dbReference>
<evidence type="ECO:0000256" key="1">
    <source>
        <dbReference type="ARBA" id="ARBA00022490"/>
    </source>
</evidence>
<gene>
    <name evidence="9" type="ORF">B9Q03_01150</name>
</gene>
<evidence type="ECO:0000256" key="5">
    <source>
        <dbReference type="ARBA" id="ARBA00022842"/>
    </source>
</evidence>
<name>A0A2R6B162_9ARCH</name>
<sequence>MGVDKAFLTYCGRSFIEIVVEKALKVSDKVVVCVGSKNRSVFEAVLPGNVLVVNDRVDLGTPLSGVLTGFEILGVDYAALVGCDMPLIREKVLTYLASLAGGHSAALPRWPSGELEPLLAVYNVGDTLSATRQAVGDGKLGLKHLFEYLANVCYVDVNSLKRFDANLESLKNINTPQDYEELKLSESSICGHMNLSSETS</sequence>
<dbReference type="CDD" id="cd02503">
    <property type="entry name" value="MobA"/>
    <property type="match status" value="1"/>
</dbReference>
<dbReference type="InterPro" id="IPR029044">
    <property type="entry name" value="Nucleotide-diphossugar_trans"/>
</dbReference>
<reference evidence="9 10" key="1">
    <citation type="submission" date="2017-04" db="EMBL/GenBank/DDBJ databases">
        <title>Novel microbial lineages endemic to geothermal iron-oxide mats fill important gaps in the evolutionary history of Archaea.</title>
        <authorList>
            <person name="Jay Z.J."/>
            <person name="Beam J.P."/>
            <person name="Dlakic M."/>
            <person name="Rusch D.B."/>
            <person name="Kozubal M.A."/>
            <person name="Inskeep W.P."/>
        </authorList>
    </citation>
    <scope>NUCLEOTIDE SEQUENCE [LARGE SCALE GENOMIC DNA]</scope>
    <source>
        <strain evidence="9">OSP_D</strain>
    </source>
</reference>
<dbReference type="GO" id="GO:0016779">
    <property type="term" value="F:nucleotidyltransferase activity"/>
    <property type="evidence" value="ECO:0007669"/>
    <property type="project" value="TreeGrafter"/>
</dbReference>
<dbReference type="GO" id="GO:0006777">
    <property type="term" value="P:Mo-molybdopterin cofactor biosynthetic process"/>
    <property type="evidence" value="ECO:0007669"/>
    <property type="project" value="UniProtKB-KW"/>
</dbReference>
<dbReference type="GO" id="GO:0005525">
    <property type="term" value="F:GTP binding"/>
    <property type="evidence" value="ECO:0007669"/>
    <property type="project" value="UniProtKB-KW"/>
</dbReference>
<keyword evidence="2" id="KW-0808">Transferase</keyword>
<evidence type="ECO:0000313" key="9">
    <source>
        <dbReference type="EMBL" id="PSN92360.1"/>
    </source>
</evidence>
<keyword evidence="3" id="KW-0479">Metal-binding</keyword>
<evidence type="ECO:0000256" key="3">
    <source>
        <dbReference type="ARBA" id="ARBA00022723"/>
    </source>
</evidence>
<feature type="domain" description="MobA-like NTP transferase" evidence="8">
    <location>
        <begin position="1"/>
        <end position="137"/>
    </location>
</feature>
<organism evidence="9 10">
    <name type="scientific">Candidatus Marsarchaeota G2 archaeon OSP_D</name>
    <dbReference type="NCBI Taxonomy" id="1978157"/>
    <lineage>
        <taxon>Archaea</taxon>
        <taxon>Candidatus Marsarchaeota</taxon>
        <taxon>Candidatus Marsarchaeota group 2</taxon>
    </lineage>
</organism>
<dbReference type="AlphaFoldDB" id="A0A2R6B162"/>
<accession>A0A2R6B162</accession>
<dbReference type="Pfam" id="PF12804">
    <property type="entry name" value="NTP_transf_3"/>
    <property type="match status" value="1"/>
</dbReference>
<dbReference type="EMBL" id="NEXE01000005">
    <property type="protein sequence ID" value="PSN92360.1"/>
    <property type="molecule type" value="Genomic_DNA"/>
</dbReference>
<evidence type="ECO:0000256" key="6">
    <source>
        <dbReference type="ARBA" id="ARBA00023134"/>
    </source>
</evidence>
<evidence type="ECO:0000313" key="10">
    <source>
        <dbReference type="Proteomes" id="UP000240322"/>
    </source>
</evidence>
<dbReference type="InterPro" id="IPR025877">
    <property type="entry name" value="MobA-like_NTP_Trfase"/>
</dbReference>